<reference evidence="3" key="1">
    <citation type="submission" date="2016-10" db="EMBL/GenBank/DDBJ databases">
        <authorList>
            <person name="Varghese N."/>
            <person name="Submissions S."/>
        </authorList>
    </citation>
    <scope>NUCLEOTIDE SEQUENCE [LARGE SCALE GENOMIC DNA]</scope>
    <source>
        <strain evidence="3">ATCC 43811</strain>
    </source>
</reference>
<dbReference type="Proteomes" id="UP000240042">
    <property type="component" value="Unassembled WGS sequence"/>
</dbReference>
<sequence length="724" mass="81492">MLYFLVLEICIKLLIFPYFMLYLYIFSKGEEDFMHLFLKVNMMILFISINIFGQEDSKLYPFPQNGKWGYINSAGKIIVPPKYESATDFSEGLAKISTYDDKRELLYGFINIQGREIIPPKFLSVSDFNGGVAQVNIRGKFAYLLPSGTIASSAVYDAIFPIVESVSRFKRDDLFGYASSQGKEIIPAAFLDAYDFQNGLALVKTLVGRNALYGYIDKKGIFTIDPQYKNARSFSENIAAVSDGRSWFVIDKSGTVITTKSYDYIGDFKNGLARVKRGNSWGYINKNGELVIPTIYKNADDFYHGLAIVSQNNLFGYINTQGELIAPFIFTRAARFDGTFARVSQNNQHGFMNAEGKYNLTDKISSIGSFFYNRARMKVDKYIGYFDNLAKVVIKPSFLQASDFKGELAITLSAIPGGFRTAYINKQGIPVKSWNIVSKPVPQDRDILYVIAYPSIPFYKESDPASRVIIRMDYGAELEKTFQRTAVPVIGHGLSGLLYTAKFYSRPGFVFSEAVSFYPPPKPGMGIYPYFRDHFGIISETGSPYTFTTSINAAFFNGVVMTRIINKNMIQDTYVIPFMKLNEAFFLFSSALGYPVSEYPNKNGTLPNYLGNHYEARFYGKNDNENKPTMFSINIGSEKIIVSNQNNGLIMIHDYPKPSSIKVVVPEIVDPIFKSDTKIDNKAVLETNEVLSNVSSSEYTDHQSIIVEEKDEIVLSSTTIESNN</sequence>
<dbReference type="PANTHER" id="PTHR37841:SF1">
    <property type="entry name" value="DUF3298 DOMAIN-CONTAINING PROTEIN"/>
    <property type="match status" value="1"/>
</dbReference>
<gene>
    <name evidence="2" type="ORF">SAMN02745150_00709</name>
</gene>
<dbReference type="PANTHER" id="PTHR37841">
    <property type="entry name" value="GLR2918 PROTEIN"/>
    <property type="match status" value="1"/>
</dbReference>
<keyword evidence="3" id="KW-1185">Reference proteome</keyword>
<proteinExistence type="predicted"/>
<accession>A0A1I1DQ32</accession>
<organism evidence="2 3">
    <name type="scientific">Brevinema andersonii</name>
    <dbReference type="NCBI Taxonomy" id="34097"/>
    <lineage>
        <taxon>Bacteria</taxon>
        <taxon>Pseudomonadati</taxon>
        <taxon>Spirochaetota</taxon>
        <taxon>Spirochaetia</taxon>
        <taxon>Brevinematales</taxon>
        <taxon>Brevinemataceae</taxon>
        <taxon>Brevinema</taxon>
    </lineage>
</organism>
<keyword evidence="1" id="KW-0472">Membrane</keyword>
<evidence type="ECO:0000256" key="1">
    <source>
        <dbReference type="SAM" id="Phobius"/>
    </source>
</evidence>
<dbReference type="EMBL" id="FOKY01000003">
    <property type="protein sequence ID" value="SFB76927.1"/>
    <property type="molecule type" value="Genomic_DNA"/>
</dbReference>
<evidence type="ECO:0000313" key="3">
    <source>
        <dbReference type="Proteomes" id="UP000240042"/>
    </source>
</evidence>
<dbReference type="InterPro" id="IPR032774">
    <property type="entry name" value="WG_beta_rep"/>
</dbReference>
<feature type="transmembrane region" description="Helical" evidence="1">
    <location>
        <begin position="6"/>
        <end position="24"/>
    </location>
</feature>
<dbReference type="Pfam" id="PF14903">
    <property type="entry name" value="WG_beta_rep"/>
    <property type="match status" value="7"/>
</dbReference>
<evidence type="ECO:0000313" key="2">
    <source>
        <dbReference type="EMBL" id="SFB76927.1"/>
    </source>
</evidence>
<feature type="transmembrane region" description="Helical" evidence="1">
    <location>
        <begin position="36"/>
        <end position="53"/>
    </location>
</feature>
<dbReference type="STRING" id="34097.SAMN02745150_00709"/>
<keyword evidence="1" id="KW-1133">Transmembrane helix</keyword>
<keyword evidence="1" id="KW-0812">Transmembrane</keyword>
<name>A0A1I1DQ32_BREAD</name>
<protein>
    <submittedName>
        <fullName evidence="2">WG containing repeat-containing protein</fullName>
    </submittedName>
</protein>
<dbReference type="SUPFAM" id="SSF69360">
    <property type="entry name" value="Cell wall binding repeat"/>
    <property type="match status" value="1"/>
</dbReference>
<dbReference type="AlphaFoldDB" id="A0A1I1DQ32"/>